<evidence type="ECO:0000313" key="3">
    <source>
        <dbReference type="Proteomes" id="UP000316778"/>
    </source>
</evidence>
<accession>A0A562SZB6</accession>
<reference evidence="2 3" key="1">
    <citation type="journal article" date="2013" name="Stand. Genomic Sci.">
        <title>Genomic Encyclopedia of Type Strains, Phase I: The one thousand microbial genomes (KMG-I) project.</title>
        <authorList>
            <person name="Kyrpides N.C."/>
            <person name="Woyke T."/>
            <person name="Eisen J.A."/>
            <person name="Garrity G."/>
            <person name="Lilburn T.G."/>
            <person name="Beck B.J."/>
            <person name="Whitman W.B."/>
            <person name="Hugenholtz P."/>
            <person name="Klenk H.P."/>
        </authorList>
    </citation>
    <scope>NUCLEOTIDE SEQUENCE [LARGE SCALE GENOMIC DNA]</scope>
    <source>
        <strain evidence="2 3">DSM 13484</strain>
    </source>
</reference>
<feature type="transmembrane region" description="Helical" evidence="1">
    <location>
        <begin position="90"/>
        <end position="113"/>
    </location>
</feature>
<sequence length="234" mass="26345">MIIFYQIRHHHHKTLACPGVTCPLCRQPGGVSLAIYQRYVWFLGPVFPGAKYGLAGCDHCGQGIPNVKWPAALVQTYKTEKAGLKAPARLWRGALVFPLLIGALIIGTTVLHFRSTSRQRQQEASIKEYVAHPQPGDVYQVLLPGKDGQLYHTYARYARISGDTFFVNLLNKVNPPEQKWEGLDTDSPDAFGATEIPLSRKSFQDEQYMVQINNLRNTMTLWGMKRDGALISRY</sequence>
<evidence type="ECO:0000256" key="1">
    <source>
        <dbReference type="SAM" id="Phobius"/>
    </source>
</evidence>
<keyword evidence="1" id="KW-1133">Transmembrane helix</keyword>
<evidence type="ECO:0000313" key="2">
    <source>
        <dbReference type="EMBL" id="TWI86627.1"/>
    </source>
</evidence>
<proteinExistence type="predicted"/>
<comment type="caution">
    <text evidence="2">The sequence shown here is derived from an EMBL/GenBank/DDBJ whole genome shotgun (WGS) entry which is preliminary data.</text>
</comment>
<name>A0A562SZB6_CHIJA</name>
<organism evidence="2 3">
    <name type="scientific">Chitinophaga japonensis</name>
    <name type="common">Flexibacter japonensis</name>
    <dbReference type="NCBI Taxonomy" id="104662"/>
    <lineage>
        <taxon>Bacteria</taxon>
        <taxon>Pseudomonadati</taxon>
        <taxon>Bacteroidota</taxon>
        <taxon>Chitinophagia</taxon>
        <taxon>Chitinophagales</taxon>
        <taxon>Chitinophagaceae</taxon>
        <taxon>Chitinophaga</taxon>
    </lineage>
</organism>
<gene>
    <name evidence="2" type="ORF">LX66_3889</name>
</gene>
<protein>
    <recommendedName>
        <fullName evidence="4">Zinc ribbon family protein</fullName>
    </recommendedName>
</protein>
<dbReference type="AlphaFoldDB" id="A0A562SZB6"/>
<keyword evidence="1" id="KW-0472">Membrane</keyword>
<dbReference type="Proteomes" id="UP000316778">
    <property type="component" value="Unassembled WGS sequence"/>
</dbReference>
<keyword evidence="3" id="KW-1185">Reference proteome</keyword>
<keyword evidence="1" id="KW-0812">Transmembrane</keyword>
<evidence type="ECO:0008006" key="4">
    <source>
        <dbReference type="Google" id="ProtNLM"/>
    </source>
</evidence>
<dbReference type="EMBL" id="VLLG01000004">
    <property type="protein sequence ID" value="TWI86627.1"/>
    <property type="molecule type" value="Genomic_DNA"/>
</dbReference>
<dbReference type="OrthoDB" id="668966at2"/>
<dbReference type="RefSeq" id="WP_145716576.1">
    <property type="nucleotide sequence ID" value="NZ_BAAAFY010000004.1"/>
</dbReference>